<evidence type="ECO:0000256" key="10">
    <source>
        <dbReference type="ARBA" id="ARBA00040743"/>
    </source>
</evidence>
<evidence type="ECO:0000256" key="6">
    <source>
        <dbReference type="ARBA" id="ARBA00023136"/>
    </source>
</evidence>
<feature type="domain" description="PpiC" evidence="14">
    <location>
        <begin position="268"/>
        <end position="371"/>
    </location>
</feature>
<keyword evidence="3" id="KW-0997">Cell inner membrane</keyword>
<evidence type="ECO:0000313" key="15">
    <source>
        <dbReference type="EMBL" id="MFC4620633.1"/>
    </source>
</evidence>
<dbReference type="SUPFAM" id="SSF54534">
    <property type="entry name" value="FKBP-like"/>
    <property type="match status" value="1"/>
</dbReference>
<keyword evidence="4 13" id="KW-0812">Transmembrane</keyword>
<gene>
    <name evidence="15" type="ORF">ACFO3A_00170</name>
</gene>
<dbReference type="InterPro" id="IPR000297">
    <property type="entry name" value="PPIase_PpiC"/>
</dbReference>
<dbReference type="Gene3D" id="1.10.4030.10">
    <property type="entry name" value="Porin chaperone SurA, peptide-binding domain"/>
    <property type="match status" value="1"/>
</dbReference>
<dbReference type="SUPFAM" id="SSF109998">
    <property type="entry name" value="Triger factor/SurA peptide-binding domain-like"/>
    <property type="match status" value="1"/>
</dbReference>
<evidence type="ECO:0000256" key="7">
    <source>
        <dbReference type="ARBA" id="ARBA00023186"/>
    </source>
</evidence>
<comment type="caution">
    <text evidence="15">The sequence shown here is derived from an EMBL/GenBank/DDBJ whole genome shotgun (WGS) entry which is preliminary data.</text>
</comment>
<dbReference type="PANTHER" id="PTHR47529">
    <property type="entry name" value="PEPTIDYL-PROLYL CIS-TRANS ISOMERASE D"/>
    <property type="match status" value="1"/>
</dbReference>
<evidence type="ECO:0000256" key="5">
    <source>
        <dbReference type="ARBA" id="ARBA00022989"/>
    </source>
</evidence>
<dbReference type="RefSeq" id="WP_377722918.1">
    <property type="nucleotide sequence ID" value="NZ_JBHSEW010000001.1"/>
</dbReference>
<accession>A0ABV9GQX1</accession>
<comment type="subcellular location">
    <subcellularLocation>
        <location evidence="1">Cell inner membrane</location>
        <topology evidence="1">Single-pass type II membrane protein</topology>
        <orientation evidence="1">Periplasmic side</orientation>
    </subcellularLocation>
</comment>
<organism evidence="15 16">
    <name type="scientific">Comamonas nitrativorans</name>
    <dbReference type="NCBI Taxonomy" id="108437"/>
    <lineage>
        <taxon>Bacteria</taxon>
        <taxon>Pseudomonadati</taxon>
        <taxon>Pseudomonadota</taxon>
        <taxon>Betaproteobacteria</taxon>
        <taxon>Burkholderiales</taxon>
        <taxon>Comamonadaceae</taxon>
        <taxon>Comamonas</taxon>
    </lineage>
</organism>
<evidence type="ECO:0000313" key="16">
    <source>
        <dbReference type="Proteomes" id="UP001595967"/>
    </source>
</evidence>
<keyword evidence="8 12" id="KW-0413">Isomerase</keyword>
<keyword evidence="5 13" id="KW-1133">Transmembrane helix</keyword>
<evidence type="ECO:0000256" key="1">
    <source>
        <dbReference type="ARBA" id="ARBA00004382"/>
    </source>
</evidence>
<dbReference type="InterPro" id="IPR027304">
    <property type="entry name" value="Trigger_fact/SurA_dom_sf"/>
</dbReference>
<evidence type="ECO:0000256" key="11">
    <source>
        <dbReference type="ARBA" id="ARBA00042775"/>
    </source>
</evidence>
<dbReference type="Gene3D" id="3.10.50.40">
    <property type="match status" value="1"/>
</dbReference>
<keyword evidence="6 13" id="KW-0472">Membrane</keyword>
<keyword evidence="2" id="KW-1003">Cell membrane</keyword>
<reference evidence="16" key="1">
    <citation type="journal article" date="2019" name="Int. J. Syst. Evol. Microbiol.">
        <title>The Global Catalogue of Microorganisms (GCM) 10K type strain sequencing project: providing services to taxonomists for standard genome sequencing and annotation.</title>
        <authorList>
            <consortium name="The Broad Institute Genomics Platform"/>
            <consortium name="The Broad Institute Genome Sequencing Center for Infectious Disease"/>
            <person name="Wu L."/>
            <person name="Ma J."/>
        </authorList>
    </citation>
    <scope>NUCLEOTIDE SEQUENCE [LARGE SCALE GENOMIC DNA]</scope>
    <source>
        <strain evidence="16">JCM 11650</strain>
    </source>
</reference>
<evidence type="ECO:0000256" key="9">
    <source>
        <dbReference type="ARBA" id="ARBA00038408"/>
    </source>
</evidence>
<dbReference type="PANTHER" id="PTHR47529:SF1">
    <property type="entry name" value="PERIPLASMIC CHAPERONE PPID"/>
    <property type="match status" value="1"/>
</dbReference>
<name>A0ABV9GQX1_9BURK</name>
<evidence type="ECO:0000256" key="12">
    <source>
        <dbReference type="PROSITE-ProRule" id="PRU00278"/>
    </source>
</evidence>
<proteinExistence type="inferred from homology"/>
<dbReference type="Pfam" id="PF13624">
    <property type="entry name" value="SurA_N_3"/>
    <property type="match status" value="1"/>
</dbReference>
<dbReference type="Pfam" id="PF13616">
    <property type="entry name" value="Rotamase_3"/>
    <property type="match status" value="1"/>
</dbReference>
<evidence type="ECO:0000256" key="13">
    <source>
        <dbReference type="SAM" id="Phobius"/>
    </source>
</evidence>
<comment type="similarity">
    <text evidence="9">Belongs to the PpiD chaperone family.</text>
</comment>
<evidence type="ECO:0000256" key="4">
    <source>
        <dbReference type="ARBA" id="ARBA00022692"/>
    </source>
</evidence>
<keyword evidence="7" id="KW-0143">Chaperone</keyword>
<evidence type="ECO:0000256" key="8">
    <source>
        <dbReference type="ARBA" id="ARBA00023235"/>
    </source>
</evidence>
<dbReference type="Proteomes" id="UP001595967">
    <property type="component" value="Unassembled WGS sequence"/>
</dbReference>
<evidence type="ECO:0000256" key="2">
    <source>
        <dbReference type="ARBA" id="ARBA00022475"/>
    </source>
</evidence>
<dbReference type="PROSITE" id="PS01096">
    <property type="entry name" value="PPIC_PPIASE_1"/>
    <property type="match status" value="1"/>
</dbReference>
<dbReference type="PROSITE" id="PS50198">
    <property type="entry name" value="PPIC_PPIASE_2"/>
    <property type="match status" value="1"/>
</dbReference>
<evidence type="ECO:0000259" key="14">
    <source>
        <dbReference type="PROSITE" id="PS50198"/>
    </source>
</evidence>
<feature type="transmembrane region" description="Helical" evidence="13">
    <location>
        <begin position="12"/>
        <end position="29"/>
    </location>
</feature>
<dbReference type="InterPro" id="IPR023058">
    <property type="entry name" value="PPIase_PpiC_CS"/>
</dbReference>
<dbReference type="InterPro" id="IPR052029">
    <property type="entry name" value="PpiD_chaperone"/>
</dbReference>
<sequence>MLESIRKHSKFVMILLFLLIIPSFVLVGIDSNYFSGASPVVARVDGKDITQNDWDNAHRMESDRLRAEQPNLDAKLLDTPEARYVTLERLVRDRVFQVAAQKLHLVTSDATLARALQDIPAIASLRKADGSLDAEGYRNLLAAQGMTPEGFEASMRRDLSLSQVMGGVMNTALATQPVADLALDAMLQRRQVQLARFPAADYSSQVQPTEADLQAYYDQHKDLFEQAEHASIEYLVLDLPAVRERIALNEDDLRTYYQENGARLAGVQQERRASHILINAPQTMAASEREAAKAKAQELLAQVQADPASFASVARAQSQDTGSAPQGGDLGFFSRGAMVPEFEKAAFALAKGQISDVVETEFGFHIIEVTDIKEPELPSFEALRPKIEEALKEQQAQRQFAEEAENFTNSVYEQSESLAPTAEKLGLQVHTADNVRRIPQVGVSGPLANERFLEALFSNDSLDNKRNTDAIEFGTNQLVAGRVVAYTPAKQLTLDEVRDQVRTAYIAQEAAKLAQQDGAAKLAAWQTDAAQAGSHLQPAVVIARNDAHELPLAVLDAALQAPVQQLPVFVGVDLKAQGYAVVKINEVLPPQTKPQELAELALAQYEQLYVQAEGAAYYEILKKKFNVQFKVDKP</sequence>
<keyword evidence="16" id="KW-1185">Reference proteome</keyword>
<dbReference type="EMBL" id="JBHSEW010000001">
    <property type="protein sequence ID" value="MFC4620633.1"/>
    <property type="molecule type" value="Genomic_DNA"/>
</dbReference>
<evidence type="ECO:0000256" key="3">
    <source>
        <dbReference type="ARBA" id="ARBA00022519"/>
    </source>
</evidence>
<dbReference type="InterPro" id="IPR046357">
    <property type="entry name" value="PPIase_dom_sf"/>
</dbReference>
<protein>
    <recommendedName>
        <fullName evidence="10">Periplasmic chaperone PpiD</fullName>
    </recommendedName>
    <alternativeName>
        <fullName evidence="11">Periplasmic folding chaperone</fullName>
    </alternativeName>
</protein>
<keyword evidence="12" id="KW-0697">Rotamase</keyword>